<comment type="caution">
    <text evidence="2">The sequence shown here is derived from an EMBL/GenBank/DDBJ whole genome shotgun (WGS) entry which is preliminary data.</text>
</comment>
<dbReference type="EMBL" id="AQFT01000096">
    <property type="protein sequence ID" value="EMZ24471.1"/>
    <property type="molecule type" value="Genomic_DNA"/>
</dbReference>
<accession>N2A8F6</accession>
<sequence>MADRIRINTDRLGTDASRVQGYIGNITKEIANMKQSVSALENMWDGPGRSAFHKAFWDGMQAIETAVKSMEELCAYNKNAKKQYEACDRKVASLIAEIRI</sequence>
<dbReference type="NCBIfam" id="TIGR03930">
    <property type="entry name" value="WXG100_ESAT6"/>
    <property type="match status" value="1"/>
</dbReference>
<dbReference type="PATRIC" id="fig|1235802.3.peg.3339"/>
<evidence type="ECO:0000256" key="1">
    <source>
        <dbReference type="RuleBase" id="RU362001"/>
    </source>
</evidence>
<reference evidence="2 3" key="1">
    <citation type="journal article" date="2014" name="Genome Announc.">
        <title>Draft genome sequences of the altered schaedler flora, a defined bacterial community from gnotobiotic mice.</title>
        <authorList>
            <person name="Wannemuehler M.J."/>
            <person name="Overstreet A.M."/>
            <person name="Ward D.V."/>
            <person name="Phillips G.J."/>
        </authorList>
    </citation>
    <scope>NUCLEOTIDE SEQUENCE [LARGE SCALE GENOMIC DNA]</scope>
    <source>
        <strain evidence="2 3">ASF492</strain>
    </source>
</reference>
<dbReference type="HOGENOM" id="CLU_2301630_0_0_9"/>
<evidence type="ECO:0000313" key="3">
    <source>
        <dbReference type="Proteomes" id="UP000012589"/>
    </source>
</evidence>
<gene>
    <name evidence="2" type="ORF">C823_03156</name>
</gene>
<comment type="similarity">
    <text evidence="1">Belongs to the WXG100 family.</text>
</comment>
<name>N2A8F6_9FIRM</name>
<dbReference type="SUPFAM" id="SSF140453">
    <property type="entry name" value="EsxAB dimer-like"/>
    <property type="match status" value="1"/>
</dbReference>
<evidence type="ECO:0000313" key="2">
    <source>
        <dbReference type="EMBL" id="EMZ24471.1"/>
    </source>
</evidence>
<dbReference type="InterPro" id="IPR010310">
    <property type="entry name" value="T7SS_ESAT-6-like"/>
</dbReference>
<proteinExistence type="inferred from homology"/>
<dbReference type="InterPro" id="IPR036689">
    <property type="entry name" value="ESAT-6-like_sf"/>
</dbReference>
<dbReference type="Proteomes" id="UP000012589">
    <property type="component" value="Unassembled WGS sequence"/>
</dbReference>
<dbReference type="Pfam" id="PF06013">
    <property type="entry name" value="WXG100"/>
    <property type="match status" value="1"/>
</dbReference>
<dbReference type="Gene3D" id="1.10.287.1060">
    <property type="entry name" value="ESAT-6-like"/>
    <property type="match status" value="1"/>
</dbReference>
<dbReference type="STRING" id="1235802.C823_03156"/>
<dbReference type="eggNOG" id="ENOG5033IAQ">
    <property type="taxonomic scope" value="Bacteria"/>
</dbReference>
<organism evidence="2 3">
    <name type="scientific">Eubacterium plexicaudatum ASF492</name>
    <dbReference type="NCBI Taxonomy" id="1235802"/>
    <lineage>
        <taxon>Bacteria</taxon>
        <taxon>Bacillati</taxon>
        <taxon>Bacillota</taxon>
        <taxon>Clostridia</taxon>
        <taxon>Eubacteriales</taxon>
        <taxon>Eubacteriaceae</taxon>
        <taxon>Eubacterium</taxon>
    </lineage>
</organism>
<protein>
    <recommendedName>
        <fullName evidence="1">ESAT-6-like protein</fullName>
    </recommendedName>
</protein>
<dbReference type="OrthoDB" id="1766584at2"/>
<keyword evidence="3" id="KW-1185">Reference proteome</keyword>
<dbReference type="AlphaFoldDB" id="N2A8F6"/>